<keyword evidence="1" id="KW-0732">Signal</keyword>
<feature type="chain" id="PRO_5041663988" evidence="1">
    <location>
        <begin position="18"/>
        <end position="229"/>
    </location>
</feature>
<proteinExistence type="predicted"/>
<comment type="caution">
    <text evidence="2">The sequence shown here is derived from an EMBL/GenBank/DDBJ whole genome shotgun (WGS) entry which is preliminary data.</text>
</comment>
<evidence type="ECO:0000313" key="3">
    <source>
        <dbReference type="Proteomes" id="UP001186944"/>
    </source>
</evidence>
<dbReference type="AlphaFoldDB" id="A0AA88XC82"/>
<accession>A0AA88XC82</accession>
<evidence type="ECO:0000313" key="2">
    <source>
        <dbReference type="EMBL" id="KAK3082613.1"/>
    </source>
</evidence>
<dbReference type="Proteomes" id="UP001186944">
    <property type="component" value="Unassembled WGS sequence"/>
</dbReference>
<name>A0AA88XC82_PINIB</name>
<feature type="signal peptide" evidence="1">
    <location>
        <begin position="1"/>
        <end position="17"/>
    </location>
</feature>
<organism evidence="2 3">
    <name type="scientific">Pinctada imbricata</name>
    <name type="common">Atlantic pearl-oyster</name>
    <name type="synonym">Pinctada martensii</name>
    <dbReference type="NCBI Taxonomy" id="66713"/>
    <lineage>
        <taxon>Eukaryota</taxon>
        <taxon>Metazoa</taxon>
        <taxon>Spiralia</taxon>
        <taxon>Lophotrochozoa</taxon>
        <taxon>Mollusca</taxon>
        <taxon>Bivalvia</taxon>
        <taxon>Autobranchia</taxon>
        <taxon>Pteriomorphia</taxon>
        <taxon>Pterioida</taxon>
        <taxon>Pterioidea</taxon>
        <taxon>Pteriidae</taxon>
        <taxon>Pinctada</taxon>
    </lineage>
</organism>
<dbReference type="EMBL" id="VSWD01000014">
    <property type="protein sequence ID" value="KAK3082613.1"/>
    <property type="molecule type" value="Genomic_DNA"/>
</dbReference>
<sequence>MRLFCFFLLIRISTEKSIENIRIVNQCPISKKEWLEKAEHRECKHPKVYHCISVNPYKAILAEMCLIERIINPADGCPFIDIGSELFEVTEYFNCLKQIGCPGKKDTLFPSDELYRYPACLWSNSQNKGISYEDHHVTSSIFTEHTTIINIPSSPAYGVFISQLIRYARASTKYMDFVLRARRLADKLLSQGYVCDRLTSSLRKFYGRYGELVIHYDVPLSRMMDDILS</sequence>
<evidence type="ECO:0000256" key="1">
    <source>
        <dbReference type="SAM" id="SignalP"/>
    </source>
</evidence>
<keyword evidence="3" id="KW-1185">Reference proteome</keyword>
<protein>
    <submittedName>
        <fullName evidence="2">Uncharacterized protein</fullName>
    </submittedName>
</protein>
<reference evidence="2" key="1">
    <citation type="submission" date="2019-08" db="EMBL/GenBank/DDBJ databases">
        <title>The improved chromosome-level genome for the pearl oyster Pinctada fucata martensii using PacBio sequencing and Hi-C.</title>
        <authorList>
            <person name="Zheng Z."/>
        </authorList>
    </citation>
    <scope>NUCLEOTIDE SEQUENCE</scope>
    <source>
        <strain evidence="2">ZZ-2019</strain>
        <tissue evidence="2">Adductor muscle</tissue>
    </source>
</reference>
<gene>
    <name evidence="2" type="ORF">FSP39_000539</name>
</gene>